<proteinExistence type="predicted"/>
<dbReference type="AlphaFoldDB" id="A0A7T0NBA5"/>
<evidence type="ECO:0000313" key="1">
    <source>
        <dbReference type="EMBL" id="QPK40842.1"/>
    </source>
</evidence>
<dbReference type="EMBL" id="MT027251">
    <property type="protein sequence ID" value="QPK40842.1"/>
    <property type="molecule type" value="Genomic_DNA"/>
</dbReference>
<name>A0A7T0NBA5_FLAVE</name>
<sequence length="35" mass="3861">MCSAQFLTERRISSPASLSRGQRSWERVSGCCIAS</sequence>
<accession>A0A7T0NBA5</accession>
<protein>
    <submittedName>
        <fullName evidence="1">Putative pheromone</fullName>
    </submittedName>
</protein>
<organism evidence="1">
    <name type="scientific">Flammulina velutipes</name>
    <name type="common">Agaricus velutipes</name>
    <dbReference type="NCBI Taxonomy" id="38945"/>
    <lineage>
        <taxon>Eukaryota</taxon>
        <taxon>Fungi</taxon>
        <taxon>Dikarya</taxon>
        <taxon>Basidiomycota</taxon>
        <taxon>Agaricomycotina</taxon>
        <taxon>Agaricomycetes</taxon>
        <taxon>Agaricomycetidae</taxon>
        <taxon>Agaricales</taxon>
        <taxon>Marasmiineae</taxon>
        <taxon>Physalacriaceae</taxon>
        <taxon>Flammulina</taxon>
    </lineage>
</organism>
<reference evidence="1" key="1">
    <citation type="submission" date="2020-02" db="EMBL/GenBank/DDBJ databases">
        <authorList>
            <person name="Zhao C."/>
        </authorList>
    </citation>
    <scope>NUCLEOTIDE SEQUENCE</scope>
    <source>
        <strain evidence="1">6-21</strain>
    </source>
</reference>
<gene>
    <name evidence="1" type="primary">pp2.3</name>
</gene>